<dbReference type="InParanoid" id="J9DQH0"/>
<keyword evidence="3" id="KW-1185">Reference proteome</keyword>
<dbReference type="VEuPathDB" id="MicrosporidiaDB:EDEG_01000"/>
<keyword evidence="1" id="KW-1133">Transmembrane helix</keyword>
<reference evidence="3" key="2">
    <citation type="submission" date="2015-07" db="EMBL/GenBank/DDBJ databases">
        <title>Contrasting host-pathogen interactions and genome evolution in two generalist and specialist microsporidian pathogens of mosquitoes.</title>
        <authorList>
            <consortium name="The Broad Institute Genomics Platform"/>
            <consortium name="The Broad Institute Genome Sequencing Center for Infectious Disease"/>
            <person name="Cuomo C.A."/>
            <person name="Sanscrainte N.D."/>
            <person name="Goldberg J.M."/>
            <person name="Heiman D."/>
            <person name="Young S."/>
            <person name="Zeng Q."/>
            <person name="Becnel J.J."/>
            <person name="Birren B.W."/>
        </authorList>
    </citation>
    <scope>NUCLEOTIDE SEQUENCE [LARGE SCALE GENOMIC DNA]</scope>
    <source>
        <strain evidence="3">USNM 41457</strain>
    </source>
</reference>
<dbReference type="HOGENOM" id="CLU_2250088_0_0_1"/>
<gene>
    <name evidence="2" type="ORF">EDEG_01000</name>
</gene>
<feature type="transmembrane region" description="Helical" evidence="1">
    <location>
        <begin position="81"/>
        <end position="102"/>
    </location>
</feature>
<evidence type="ECO:0000313" key="3">
    <source>
        <dbReference type="Proteomes" id="UP000003163"/>
    </source>
</evidence>
<protein>
    <submittedName>
        <fullName evidence="2">Uncharacterized protein</fullName>
    </submittedName>
</protein>
<sequence length="104" mass="11374">MLLSVFALLPEFPPVDKLFFVPDFVPFKPTFKFVIPSLSAFEPSSFMGLCEYAFPVFFGIFVSFLVPSGLIFSFSVSFFDLSAILGVGLSLGDPSGFFSSVFSP</sequence>
<keyword evidence="1" id="KW-0812">Transmembrane</keyword>
<evidence type="ECO:0000256" key="1">
    <source>
        <dbReference type="SAM" id="Phobius"/>
    </source>
</evidence>
<organism evidence="2 3">
    <name type="scientific">Edhazardia aedis (strain USNM 41457)</name>
    <name type="common">Microsporidian parasite</name>
    <dbReference type="NCBI Taxonomy" id="1003232"/>
    <lineage>
        <taxon>Eukaryota</taxon>
        <taxon>Fungi</taxon>
        <taxon>Fungi incertae sedis</taxon>
        <taxon>Microsporidia</taxon>
        <taxon>Edhazardia</taxon>
    </lineage>
</organism>
<dbReference type="EMBL" id="AFBI03000013">
    <property type="protein sequence ID" value="EJW04810.1"/>
    <property type="molecule type" value="Genomic_DNA"/>
</dbReference>
<keyword evidence="1" id="KW-0472">Membrane</keyword>
<name>J9DQH0_EDHAE</name>
<evidence type="ECO:0000313" key="2">
    <source>
        <dbReference type="EMBL" id="EJW04810.1"/>
    </source>
</evidence>
<dbReference type="AlphaFoldDB" id="J9DQH0"/>
<reference evidence="2 3" key="1">
    <citation type="submission" date="2011-08" db="EMBL/GenBank/DDBJ databases">
        <authorList>
            <person name="Liu Z.J."/>
            <person name="Shi F.L."/>
            <person name="Lu J.Q."/>
            <person name="Li M."/>
            <person name="Wang Z.L."/>
        </authorList>
    </citation>
    <scope>NUCLEOTIDE SEQUENCE [LARGE SCALE GENOMIC DNA]</scope>
    <source>
        <strain evidence="2 3">USNM 41457</strain>
    </source>
</reference>
<accession>J9DQH0</accession>
<feature type="transmembrane region" description="Helical" evidence="1">
    <location>
        <begin position="52"/>
        <end position="74"/>
    </location>
</feature>
<comment type="caution">
    <text evidence="2">The sequence shown here is derived from an EMBL/GenBank/DDBJ whole genome shotgun (WGS) entry which is preliminary data.</text>
</comment>
<dbReference type="Proteomes" id="UP000003163">
    <property type="component" value="Unassembled WGS sequence"/>
</dbReference>
<proteinExistence type="predicted"/>